<dbReference type="Pfam" id="PF03160">
    <property type="entry name" value="Calx-beta"/>
    <property type="match status" value="1"/>
</dbReference>
<dbReference type="GeneID" id="116292211"/>
<evidence type="ECO:0000313" key="6">
    <source>
        <dbReference type="Proteomes" id="UP000515163"/>
    </source>
</evidence>
<reference evidence="7" key="1">
    <citation type="submission" date="2025-08" db="UniProtKB">
        <authorList>
            <consortium name="RefSeq"/>
        </authorList>
    </citation>
    <scope>IDENTIFICATION</scope>
</reference>
<keyword evidence="6" id="KW-1185">Reference proteome</keyword>
<feature type="domain" description="Calx-beta" evidence="5">
    <location>
        <begin position="6"/>
        <end position="126"/>
    </location>
</feature>
<evidence type="ECO:0000256" key="4">
    <source>
        <dbReference type="SAM" id="Phobius"/>
    </source>
</evidence>
<keyword evidence="4" id="KW-0812">Transmembrane</keyword>
<keyword evidence="1" id="KW-0732">Signal</keyword>
<dbReference type="GO" id="GO:0007154">
    <property type="term" value="P:cell communication"/>
    <property type="evidence" value="ECO:0007669"/>
    <property type="project" value="InterPro"/>
</dbReference>
<dbReference type="InParanoid" id="A0A6P8HRQ6"/>
<keyword evidence="2" id="KW-0677">Repeat</keyword>
<sequence>MVCITNDDKVEFDFLYSNMTVEENMRYISIPINKTGRSAIPVNFRLTMDDKSYSTAIRGVDYEDRHGNIITFPASDQQLSTMYVNVTIKMDGKAESSEVFSVGLEAVDSSTSTIGSKNTMVVKITDKKDNDDFAAREMQRDQDEKKRTDTLFLILYLTVAFAAVIIIILIMICVLIIKKLKKEGK</sequence>
<dbReference type="SUPFAM" id="SSF141072">
    <property type="entry name" value="CalX-like"/>
    <property type="match status" value="1"/>
</dbReference>
<dbReference type="OrthoDB" id="10401168at2759"/>
<keyword evidence="4" id="KW-0472">Membrane</keyword>
<evidence type="ECO:0000256" key="3">
    <source>
        <dbReference type="ARBA" id="ARBA00022837"/>
    </source>
</evidence>
<dbReference type="InterPro" id="IPR038081">
    <property type="entry name" value="CalX-like_sf"/>
</dbReference>
<dbReference type="Gene3D" id="2.60.40.2030">
    <property type="match status" value="1"/>
</dbReference>
<dbReference type="InterPro" id="IPR003644">
    <property type="entry name" value="Calx_beta"/>
</dbReference>
<dbReference type="AlphaFoldDB" id="A0A6P8HRQ6"/>
<proteinExistence type="predicted"/>
<feature type="transmembrane region" description="Helical" evidence="4">
    <location>
        <begin position="151"/>
        <end position="177"/>
    </location>
</feature>
<protein>
    <submittedName>
        <fullName evidence="7">Uncharacterized protein LOC116292211</fullName>
    </submittedName>
</protein>
<name>A0A6P8HRQ6_ACTTE</name>
<organism evidence="6 7">
    <name type="scientific">Actinia tenebrosa</name>
    <name type="common">Australian red waratah sea anemone</name>
    <dbReference type="NCBI Taxonomy" id="6105"/>
    <lineage>
        <taxon>Eukaryota</taxon>
        <taxon>Metazoa</taxon>
        <taxon>Cnidaria</taxon>
        <taxon>Anthozoa</taxon>
        <taxon>Hexacorallia</taxon>
        <taxon>Actiniaria</taxon>
        <taxon>Actiniidae</taxon>
        <taxon>Actinia</taxon>
    </lineage>
</organism>
<dbReference type="Proteomes" id="UP000515163">
    <property type="component" value="Unplaced"/>
</dbReference>
<dbReference type="KEGG" id="aten:116292211"/>
<dbReference type="RefSeq" id="XP_031555335.1">
    <property type="nucleotide sequence ID" value="XM_031699475.1"/>
</dbReference>
<evidence type="ECO:0000259" key="5">
    <source>
        <dbReference type="Pfam" id="PF03160"/>
    </source>
</evidence>
<accession>A0A6P8HRQ6</accession>
<gene>
    <name evidence="7" type="primary">LOC116292211</name>
</gene>
<keyword evidence="4" id="KW-1133">Transmembrane helix</keyword>
<evidence type="ECO:0000256" key="2">
    <source>
        <dbReference type="ARBA" id="ARBA00022737"/>
    </source>
</evidence>
<dbReference type="GO" id="GO:0016020">
    <property type="term" value="C:membrane"/>
    <property type="evidence" value="ECO:0007669"/>
    <property type="project" value="InterPro"/>
</dbReference>
<evidence type="ECO:0000256" key="1">
    <source>
        <dbReference type="ARBA" id="ARBA00022729"/>
    </source>
</evidence>
<keyword evidence="3" id="KW-0106">Calcium</keyword>
<evidence type="ECO:0000313" key="7">
    <source>
        <dbReference type="RefSeq" id="XP_031555335.1"/>
    </source>
</evidence>